<comment type="caution">
    <text evidence="2">The sequence shown here is derived from an EMBL/GenBank/DDBJ whole genome shotgun (WGS) entry which is preliminary data.</text>
</comment>
<dbReference type="AlphaFoldDB" id="A0A8H7S6G1"/>
<evidence type="ECO:0000313" key="3">
    <source>
        <dbReference type="Proteomes" id="UP000646827"/>
    </source>
</evidence>
<gene>
    <name evidence="2" type="ORF">INT45_009983</name>
</gene>
<reference evidence="2 3" key="1">
    <citation type="submission" date="2020-12" db="EMBL/GenBank/DDBJ databases">
        <title>Metabolic potential, ecology and presence of endohyphal bacteria is reflected in genomic diversity of Mucoromycotina.</title>
        <authorList>
            <person name="Muszewska A."/>
            <person name="Okrasinska A."/>
            <person name="Steczkiewicz K."/>
            <person name="Drgas O."/>
            <person name="Orlowska M."/>
            <person name="Perlinska-Lenart U."/>
            <person name="Aleksandrzak-Piekarczyk T."/>
            <person name="Szatraj K."/>
            <person name="Zielenkiewicz U."/>
            <person name="Pilsyk S."/>
            <person name="Malc E."/>
            <person name="Mieczkowski P."/>
            <person name="Kruszewska J.S."/>
            <person name="Biernat P."/>
            <person name="Pawlowska J."/>
        </authorList>
    </citation>
    <scope>NUCLEOTIDE SEQUENCE [LARGE SCALE GENOMIC DNA]</scope>
    <source>
        <strain evidence="2 3">CBS 142.35</strain>
    </source>
</reference>
<sequence>MLLKQDKYSTTVREHFRKYGDVLDQVYQIVITKIKRSDHKTFFRELMAQVQDIIYVKVKKGARWECSRKLIELTKGRSDPETAVLFGLSSLVLKLPLKTMLDKTVIGETELWSQYYDLMLANVLPSEGSVSDRVQVRPDAIVCEIDQLSWGTSVAFGEAKLSEPTNNINSSGRDLMRLAILGAKLGFIFNQLLNIIPTRVEKYNHVSYDFNYVVRYLKNSKADVHLACSDVITKIHRNTYQLINKYKLYLNKEQEASKDHTKKCFWDTQAVKLSKTGVTEVWIYQFSNKSLWLNISSAADQKEKNGIDQDNLSQSENTHNSSPPRKKRHIDYSDCFEAAFQEFQVKSLALAATDLGLCVESHLYELL</sequence>
<dbReference type="Proteomes" id="UP000646827">
    <property type="component" value="Unassembled WGS sequence"/>
</dbReference>
<protein>
    <submittedName>
        <fullName evidence="2">Uncharacterized protein</fullName>
    </submittedName>
</protein>
<evidence type="ECO:0000256" key="1">
    <source>
        <dbReference type="SAM" id="MobiDB-lite"/>
    </source>
</evidence>
<dbReference type="EMBL" id="JAEPRB010000057">
    <property type="protein sequence ID" value="KAG2223624.1"/>
    <property type="molecule type" value="Genomic_DNA"/>
</dbReference>
<feature type="compositionally biased region" description="Polar residues" evidence="1">
    <location>
        <begin position="308"/>
        <end position="323"/>
    </location>
</feature>
<feature type="region of interest" description="Disordered" evidence="1">
    <location>
        <begin position="304"/>
        <end position="327"/>
    </location>
</feature>
<proteinExistence type="predicted"/>
<keyword evidence="3" id="KW-1185">Reference proteome</keyword>
<dbReference type="OrthoDB" id="2283680at2759"/>
<name>A0A8H7S6G1_9FUNG</name>
<evidence type="ECO:0000313" key="2">
    <source>
        <dbReference type="EMBL" id="KAG2223624.1"/>
    </source>
</evidence>
<organism evidence="2 3">
    <name type="scientific">Circinella minor</name>
    <dbReference type="NCBI Taxonomy" id="1195481"/>
    <lineage>
        <taxon>Eukaryota</taxon>
        <taxon>Fungi</taxon>
        <taxon>Fungi incertae sedis</taxon>
        <taxon>Mucoromycota</taxon>
        <taxon>Mucoromycotina</taxon>
        <taxon>Mucoromycetes</taxon>
        <taxon>Mucorales</taxon>
        <taxon>Lichtheimiaceae</taxon>
        <taxon>Circinella</taxon>
    </lineage>
</organism>
<accession>A0A8H7S6G1</accession>